<keyword evidence="4" id="KW-1185">Reference proteome</keyword>
<reference evidence="2" key="2">
    <citation type="submission" date="2010-07" db="EMBL/GenBank/DDBJ databases">
        <authorList>
            <consortium name="The Broad Institute Genome Sequencing Platform"/>
            <consortium name="Broad Institute Genome Sequencing Center for Infectious Disease"/>
            <person name="Ma L.-J."/>
            <person name="Dead R."/>
            <person name="Young S."/>
            <person name="Zeng Q."/>
            <person name="Koehrsen M."/>
            <person name="Alvarado L."/>
            <person name="Berlin A."/>
            <person name="Chapman S.B."/>
            <person name="Chen Z."/>
            <person name="Freedman E."/>
            <person name="Gellesch M."/>
            <person name="Goldberg J."/>
            <person name="Griggs A."/>
            <person name="Gujja S."/>
            <person name="Heilman E.R."/>
            <person name="Heiman D."/>
            <person name="Hepburn T."/>
            <person name="Howarth C."/>
            <person name="Jen D."/>
            <person name="Larson L."/>
            <person name="Mehta T."/>
            <person name="Neiman D."/>
            <person name="Pearson M."/>
            <person name="Roberts A."/>
            <person name="Saif S."/>
            <person name="Shea T."/>
            <person name="Shenoy N."/>
            <person name="Sisk P."/>
            <person name="Stolte C."/>
            <person name="Sykes S."/>
            <person name="Walk T."/>
            <person name="White J."/>
            <person name="Yandava C."/>
            <person name="Haas B."/>
            <person name="Nusbaum C."/>
            <person name="Birren B."/>
        </authorList>
    </citation>
    <scope>NUCLEOTIDE SEQUENCE</scope>
    <source>
        <strain evidence="2">R3-111a-1</strain>
    </source>
</reference>
<organism evidence="2">
    <name type="scientific">Gaeumannomyces tritici (strain R3-111a-1)</name>
    <name type="common">Wheat and barley take-all root rot fungus</name>
    <name type="synonym">Gaeumannomyces graminis var. tritici</name>
    <dbReference type="NCBI Taxonomy" id="644352"/>
    <lineage>
        <taxon>Eukaryota</taxon>
        <taxon>Fungi</taxon>
        <taxon>Dikarya</taxon>
        <taxon>Ascomycota</taxon>
        <taxon>Pezizomycotina</taxon>
        <taxon>Sordariomycetes</taxon>
        <taxon>Sordariomycetidae</taxon>
        <taxon>Magnaporthales</taxon>
        <taxon>Magnaporthaceae</taxon>
        <taxon>Gaeumannomyces</taxon>
    </lineage>
</organism>
<reference evidence="3" key="4">
    <citation type="journal article" date="2015" name="G3 (Bethesda)">
        <title>Genome sequences of three phytopathogenic species of the Magnaporthaceae family of fungi.</title>
        <authorList>
            <person name="Okagaki L.H."/>
            <person name="Nunes C.C."/>
            <person name="Sailsbery J."/>
            <person name="Clay B."/>
            <person name="Brown D."/>
            <person name="John T."/>
            <person name="Oh Y."/>
            <person name="Young N."/>
            <person name="Fitzgerald M."/>
            <person name="Haas B.J."/>
            <person name="Zeng Q."/>
            <person name="Young S."/>
            <person name="Adiconis X."/>
            <person name="Fan L."/>
            <person name="Levin J.Z."/>
            <person name="Mitchell T.K."/>
            <person name="Okubara P.A."/>
            <person name="Farman M.L."/>
            <person name="Kohn L.M."/>
            <person name="Birren B."/>
            <person name="Ma L.-J."/>
            <person name="Dean R.A."/>
        </authorList>
    </citation>
    <scope>NUCLEOTIDE SEQUENCE</scope>
    <source>
        <strain evidence="3">R3-111a-1</strain>
    </source>
</reference>
<dbReference type="RefSeq" id="XP_009224112.1">
    <property type="nucleotide sequence ID" value="XM_009225848.1"/>
</dbReference>
<dbReference type="EMBL" id="GL385398">
    <property type="protein sequence ID" value="EJT74167.1"/>
    <property type="molecule type" value="Genomic_DNA"/>
</dbReference>
<name>J3P3C6_GAET3</name>
<dbReference type="EnsemblFungi" id="EJT74167">
    <property type="protein sequence ID" value="EJT74167"/>
    <property type="gene ID" value="GGTG_08013"/>
</dbReference>
<gene>
    <name evidence="3" type="primary">20348471</name>
    <name evidence="2" type="ORF">GGTG_08013</name>
</gene>
<evidence type="ECO:0000313" key="2">
    <source>
        <dbReference type="EMBL" id="EJT74167.1"/>
    </source>
</evidence>
<dbReference type="GeneID" id="20348471"/>
<feature type="compositionally biased region" description="Polar residues" evidence="1">
    <location>
        <begin position="36"/>
        <end position="57"/>
    </location>
</feature>
<accession>J3P3C6</accession>
<dbReference type="Proteomes" id="UP000006039">
    <property type="component" value="Unassembled WGS sequence"/>
</dbReference>
<evidence type="ECO:0000313" key="4">
    <source>
        <dbReference type="Proteomes" id="UP000006039"/>
    </source>
</evidence>
<dbReference type="AlphaFoldDB" id="J3P3C6"/>
<protein>
    <submittedName>
        <fullName evidence="2 3">Uncharacterized protein</fullName>
    </submittedName>
</protein>
<dbReference type="VEuPathDB" id="FungiDB:GGTG_08013"/>
<reference evidence="2" key="3">
    <citation type="submission" date="2010-09" db="EMBL/GenBank/DDBJ databases">
        <title>Annotation of Gaeumannomyces graminis var. tritici R3-111a-1.</title>
        <authorList>
            <consortium name="The Broad Institute Genome Sequencing Platform"/>
            <person name="Ma L.-J."/>
            <person name="Dead R."/>
            <person name="Young S.K."/>
            <person name="Zeng Q."/>
            <person name="Gargeya S."/>
            <person name="Fitzgerald M."/>
            <person name="Haas B."/>
            <person name="Abouelleil A."/>
            <person name="Alvarado L."/>
            <person name="Arachchi H.M."/>
            <person name="Berlin A."/>
            <person name="Brown A."/>
            <person name="Chapman S.B."/>
            <person name="Chen Z."/>
            <person name="Dunbar C."/>
            <person name="Freedman E."/>
            <person name="Gearin G."/>
            <person name="Gellesch M."/>
            <person name="Goldberg J."/>
            <person name="Griggs A."/>
            <person name="Gujja S."/>
            <person name="Heiman D."/>
            <person name="Howarth C."/>
            <person name="Larson L."/>
            <person name="Lui A."/>
            <person name="MacDonald P.J.P."/>
            <person name="Mehta T."/>
            <person name="Montmayeur A."/>
            <person name="Murphy C."/>
            <person name="Neiman D."/>
            <person name="Pearson M."/>
            <person name="Priest M."/>
            <person name="Roberts A."/>
            <person name="Saif S."/>
            <person name="Shea T."/>
            <person name="Shenoy N."/>
            <person name="Sisk P."/>
            <person name="Stolte C."/>
            <person name="Sykes S."/>
            <person name="Yandava C."/>
            <person name="Wortman J."/>
            <person name="Nusbaum C."/>
            <person name="Birren B."/>
        </authorList>
    </citation>
    <scope>NUCLEOTIDE SEQUENCE</scope>
    <source>
        <strain evidence="2">R3-111a-1</strain>
    </source>
</reference>
<sequence length="226" mass="22682">MAVDDVPVPGAKVLLDEPLVDLKGASRAGLSRETGSDTGSDTGNEIYNETYNGTSNGTDEEDETQPRMSKTVSLRDFQILSRDYNVKLSNEFYIAKVIMASNNAAAAAADAALKAAVNAACDATCEAATASAAAAQAIHDLGPTAVAGTVADYAAGAASFAAEAASQAAHALFNARSTNSAISLGHLDQARDLAGHAQEAADHAIDAALDAAANASAAKAAAAGRS</sequence>
<proteinExistence type="predicted"/>
<evidence type="ECO:0000313" key="3">
    <source>
        <dbReference type="EnsemblFungi" id="EJT74167"/>
    </source>
</evidence>
<reference evidence="3" key="5">
    <citation type="submission" date="2018-04" db="UniProtKB">
        <authorList>
            <consortium name="EnsemblFungi"/>
        </authorList>
    </citation>
    <scope>IDENTIFICATION</scope>
    <source>
        <strain evidence="3">R3-111a-1</strain>
    </source>
</reference>
<dbReference type="HOGENOM" id="CLU_1224840_0_0_1"/>
<feature type="region of interest" description="Disordered" evidence="1">
    <location>
        <begin position="25"/>
        <end position="70"/>
    </location>
</feature>
<evidence type="ECO:0000256" key="1">
    <source>
        <dbReference type="SAM" id="MobiDB-lite"/>
    </source>
</evidence>
<reference evidence="4" key="1">
    <citation type="submission" date="2010-07" db="EMBL/GenBank/DDBJ databases">
        <title>The genome sequence of Gaeumannomyces graminis var. tritici strain R3-111a-1.</title>
        <authorList>
            <consortium name="The Broad Institute Genome Sequencing Platform"/>
            <person name="Ma L.-J."/>
            <person name="Dead R."/>
            <person name="Young S."/>
            <person name="Zeng Q."/>
            <person name="Koehrsen M."/>
            <person name="Alvarado L."/>
            <person name="Berlin A."/>
            <person name="Chapman S.B."/>
            <person name="Chen Z."/>
            <person name="Freedman E."/>
            <person name="Gellesch M."/>
            <person name="Goldberg J."/>
            <person name="Griggs A."/>
            <person name="Gujja S."/>
            <person name="Heilman E.R."/>
            <person name="Heiman D."/>
            <person name="Hepburn T."/>
            <person name="Howarth C."/>
            <person name="Jen D."/>
            <person name="Larson L."/>
            <person name="Mehta T."/>
            <person name="Neiman D."/>
            <person name="Pearson M."/>
            <person name="Roberts A."/>
            <person name="Saif S."/>
            <person name="Shea T."/>
            <person name="Shenoy N."/>
            <person name="Sisk P."/>
            <person name="Stolte C."/>
            <person name="Sykes S."/>
            <person name="Walk T."/>
            <person name="White J."/>
            <person name="Yandava C."/>
            <person name="Haas B."/>
            <person name="Nusbaum C."/>
            <person name="Birren B."/>
        </authorList>
    </citation>
    <scope>NUCLEOTIDE SEQUENCE [LARGE SCALE GENOMIC DNA]</scope>
    <source>
        <strain evidence="4">R3-111a-1</strain>
    </source>
</reference>